<evidence type="ECO:0000313" key="4">
    <source>
        <dbReference type="Proteomes" id="UP000077173"/>
    </source>
</evidence>
<evidence type="ECO:0000313" key="3">
    <source>
        <dbReference type="EMBL" id="OAF19579.1"/>
    </source>
</evidence>
<dbReference type="EMBL" id="LSEF01000024">
    <property type="protein sequence ID" value="OAF19579.1"/>
    <property type="molecule type" value="Genomic_DNA"/>
</dbReference>
<organism evidence="3 4">
    <name type="scientific">Bradyrhizobium neotropicale</name>
    <dbReference type="NCBI Taxonomy" id="1497615"/>
    <lineage>
        <taxon>Bacteria</taxon>
        <taxon>Pseudomonadati</taxon>
        <taxon>Pseudomonadota</taxon>
        <taxon>Alphaproteobacteria</taxon>
        <taxon>Hyphomicrobiales</taxon>
        <taxon>Nitrobacteraceae</taxon>
        <taxon>Bradyrhizobium</taxon>
    </lineage>
</organism>
<evidence type="ECO:0000256" key="1">
    <source>
        <dbReference type="SAM" id="MobiDB-lite"/>
    </source>
</evidence>
<dbReference type="GeneID" id="32584562"/>
<proteinExistence type="predicted"/>
<feature type="region of interest" description="Disordered" evidence="1">
    <location>
        <begin position="21"/>
        <end position="75"/>
    </location>
</feature>
<dbReference type="AlphaFoldDB" id="A0A176ZGF2"/>
<comment type="caution">
    <text evidence="3">The sequence shown here is derived from an EMBL/GenBank/DDBJ whole genome shotgun (WGS) entry which is preliminary data.</text>
</comment>
<dbReference type="Proteomes" id="UP000077173">
    <property type="component" value="Unassembled WGS sequence"/>
</dbReference>
<reference evidence="3 4" key="1">
    <citation type="submission" date="2016-02" db="EMBL/GenBank/DDBJ databases">
        <title>Draft genome sequence of the strain BR 10247T Bradyrhizobium neotropicale isolated from nodules of Centrolobium paraense.</title>
        <authorList>
            <person name="Simoes-Araujo J.L."/>
            <person name="Barauna A.C."/>
            <person name="Silva K."/>
            <person name="Zilli J.E."/>
        </authorList>
    </citation>
    <scope>NUCLEOTIDE SEQUENCE [LARGE SCALE GENOMIC DNA]</scope>
    <source>
        <strain evidence="3 4">BR 10247</strain>
    </source>
</reference>
<evidence type="ECO:0000256" key="2">
    <source>
        <dbReference type="SAM" id="SignalP"/>
    </source>
</evidence>
<protein>
    <submittedName>
        <fullName evidence="3">Uncharacterized protein</fullName>
    </submittedName>
</protein>
<feature type="compositionally biased region" description="Low complexity" evidence="1">
    <location>
        <begin position="32"/>
        <end position="41"/>
    </location>
</feature>
<dbReference type="RefSeq" id="WP_063676730.1">
    <property type="nucleotide sequence ID" value="NZ_LSEF01000024.1"/>
</dbReference>
<accession>A0A176ZGF2</accession>
<gene>
    <name evidence="3" type="ORF">AXW67_02055</name>
</gene>
<name>A0A176ZGF2_9BRAD</name>
<feature type="signal peptide" evidence="2">
    <location>
        <begin position="1"/>
        <end position="20"/>
    </location>
</feature>
<feature type="chain" id="PRO_5008055914" evidence="2">
    <location>
        <begin position="21"/>
        <end position="88"/>
    </location>
</feature>
<keyword evidence="4" id="KW-1185">Reference proteome</keyword>
<keyword evidence="2" id="KW-0732">Signal</keyword>
<sequence>MRKIVVAMSLLVAFASAGFAQTGSKGTGTSGTSGTSAGSSAVLPAPVGHRQPRASDVPSEKNLSDPNSPVNKEDALLDKKIKSICRGC</sequence>